<protein>
    <submittedName>
        <fullName evidence="10">Di/tricarboxylate transporter</fullName>
    </submittedName>
</protein>
<dbReference type="InterPro" id="IPR051679">
    <property type="entry name" value="DASS-Related_Transporters"/>
</dbReference>
<keyword evidence="3 7" id="KW-0812">Transmembrane</keyword>
<dbReference type="InterPro" id="IPR036721">
    <property type="entry name" value="RCK_C_sf"/>
</dbReference>
<keyword evidence="2" id="KW-0813">Transport</keyword>
<keyword evidence="5 7" id="KW-1133">Transmembrane helix</keyword>
<feature type="transmembrane region" description="Helical" evidence="7">
    <location>
        <begin position="455"/>
        <end position="481"/>
    </location>
</feature>
<keyword evidence="6 7" id="KW-0472">Membrane</keyword>
<feature type="transmembrane region" description="Helical" evidence="7">
    <location>
        <begin position="373"/>
        <end position="392"/>
    </location>
</feature>
<name>A0A7W7HL84_9ACTN</name>
<feature type="transmembrane region" description="Helical" evidence="7">
    <location>
        <begin position="58"/>
        <end position="78"/>
    </location>
</feature>
<evidence type="ECO:0000313" key="10">
    <source>
        <dbReference type="EMBL" id="MBB4752500.1"/>
    </source>
</evidence>
<dbReference type="GO" id="GO:0005886">
    <property type="term" value="C:plasma membrane"/>
    <property type="evidence" value="ECO:0007669"/>
    <property type="project" value="TreeGrafter"/>
</dbReference>
<dbReference type="Pfam" id="PF03600">
    <property type="entry name" value="CitMHS"/>
    <property type="match status" value="1"/>
</dbReference>
<proteinExistence type="predicted"/>
<organism evidence="10 11">
    <name type="scientific">Actinoplanes lobatus</name>
    <dbReference type="NCBI Taxonomy" id="113568"/>
    <lineage>
        <taxon>Bacteria</taxon>
        <taxon>Bacillati</taxon>
        <taxon>Actinomycetota</taxon>
        <taxon>Actinomycetes</taxon>
        <taxon>Micromonosporales</taxon>
        <taxon>Micromonosporaceae</taxon>
        <taxon>Actinoplanes</taxon>
    </lineage>
</organism>
<feature type="transmembrane region" description="Helical" evidence="7">
    <location>
        <begin position="172"/>
        <end position="195"/>
    </location>
</feature>
<feature type="transmembrane region" description="Helical" evidence="7">
    <location>
        <begin position="404"/>
        <end position="423"/>
    </location>
</feature>
<dbReference type="SUPFAM" id="SSF116726">
    <property type="entry name" value="TrkA C-terminal domain-like"/>
    <property type="match status" value="1"/>
</dbReference>
<feature type="transmembrane region" description="Helical" evidence="7">
    <location>
        <begin position="98"/>
        <end position="126"/>
    </location>
</feature>
<evidence type="ECO:0000313" key="9">
    <source>
        <dbReference type="EMBL" id="GIE46279.1"/>
    </source>
</evidence>
<dbReference type="InterPro" id="IPR004680">
    <property type="entry name" value="Cit_transptr-like_dom"/>
</dbReference>
<evidence type="ECO:0000313" key="11">
    <source>
        <dbReference type="Proteomes" id="UP000590511"/>
    </source>
</evidence>
<evidence type="ECO:0000256" key="7">
    <source>
        <dbReference type="SAM" id="Phobius"/>
    </source>
</evidence>
<feature type="transmembrane region" description="Helical" evidence="7">
    <location>
        <begin position="323"/>
        <end position="343"/>
    </location>
</feature>
<reference evidence="10 11" key="1">
    <citation type="submission" date="2020-08" db="EMBL/GenBank/DDBJ databases">
        <title>Sequencing the genomes of 1000 actinobacteria strains.</title>
        <authorList>
            <person name="Klenk H.-P."/>
        </authorList>
    </citation>
    <scope>NUCLEOTIDE SEQUENCE [LARGE SCALE GENOMIC DNA]</scope>
    <source>
        <strain evidence="10 11">DSM 43150</strain>
    </source>
</reference>
<evidence type="ECO:0000259" key="8">
    <source>
        <dbReference type="Pfam" id="PF03600"/>
    </source>
</evidence>
<dbReference type="Proteomes" id="UP000631312">
    <property type="component" value="Unassembled WGS sequence"/>
</dbReference>
<feature type="transmembrane region" description="Helical" evidence="7">
    <location>
        <begin position="138"/>
        <end position="160"/>
    </location>
</feature>
<dbReference type="PANTHER" id="PTHR43652:SF2">
    <property type="entry name" value="BASIC AMINO ACID ANTIPORTER YFCC-RELATED"/>
    <property type="match status" value="1"/>
</dbReference>
<gene>
    <name evidence="9" type="ORF">Alo02nite_91770</name>
    <name evidence="10" type="ORF">BJ964_006661</name>
</gene>
<evidence type="ECO:0000313" key="12">
    <source>
        <dbReference type="Proteomes" id="UP000631312"/>
    </source>
</evidence>
<feature type="transmembrane region" description="Helical" evidence="7">
    <location>
        <begin position="34"/>
        <end position="51"/>
    </location>
</feature>
<keyword evidence="4" id="KW-0677">Repeat</keyword>
<reference evidence="9 12" key="2">
    <citation type="submission" date="2021-01" db="EMBL/GenBank/DDBJ databases">
        <title>Whole genome shotgun sequence of Actinoplanes lobatus NBRC 12513.</title>
        <authorList>
            <person name="Komaki H."/>
            <person name="Tamura T."/>
        </authorList>
    </citation>
    <scope>NUCLEOTIDE SEQUENCE [LARGE SCALE GENOMIC DNA]</scope>
    <source>
        <strain evidence="9 12">NBRC 12513</strain>
    </source>
</reference>
<evidence type="ECO:0000256" key="6">
    <source>
        <dbReference type="ARBA" id="ARBA00023136"/>
    </source>
</evidence>
<dbReference type="EMBL" id="BOMP01000197">
    <property type="protein sequence ID" value="GIE46279.1"/>
    <property type="molecule type" value="Genomic_DNA"/>
</dbReference>
<dbReference type="Proteomes" id="UP000590511">
    <property type="component" value="Unassembled WGS sequence"/>
</dbReference>
<evidence type="ECO:0000256" key="1">
    <source>
        <dbReference type="ARBA" id="ARBA00004141"/>
    </source>
</evidence>
<dbReference type="RefSeq" id="WP_188124337.1">
    <property type="nucleotide sequence ID" value="NZ_BOMP01000197.1"/>
</dbReference>
<evidence type="ECO:0000256" key="4">
    <source>
        <dbReference type="ARBA" id="ARBA00022737"/>
    </source>
</evidence>
<dbReference type="GO" id="GO:0006813">
    <property type="term" value="P:potassium ion transport"/>
    <property type="evidence" value="ECO:0007669"/>
    <property type="project" value="InterPro"/>
</dbReference>
<evidence type="ECO:0000256" key="5">
    <source>
        <dbReference type="ARBA" id="ARBA00022989"/>
    </source>
</evidence>
<dbReference type="GO" id="GO:0055085">
    <property type="term" value="P:transmembrane transport"/>
    <property type="evidence" value="ECO:0007669"/>
    <property type="project" value="InterPro"/>
</dbReference>
<dbReference type="EMBL" id="JACHNC010000001">
    <property type="protein sequence ID" value="MBB4752500.1"/>
    <property type="molecule type" value="Genomic_DNA"/>
</dbReference>
<feature type="transmembrane region" description="Helical" evidence="7">
    <location>
        <begin position="493"/>
        <end position="516"/>
    </location>
</feature>
<comment type="subcellular location">
    <subcellularLocation>
        <location evidence="1">Membrane</location>
        <topology evidence="1">Multi-pass membrane protein</topology>
    </subcellularLocation>
</comment>
<comment type="caution">
    <text evidence="10">The sequence shown here is derived from an EMBL/GenBank/DDBJ whole genome shotgun (WGS) entry which is preliminary data.</text>
</comment>
<keyword evidence="12" id="KW-1185">Reference proteome</keyword>
<feature type="domain" description="Citrate transporter-like" evidence="8">
    <location>
        <begin position="17"/>
        <end position="348"/>
    </location>
</feature>
<dbReference type="PANTHER" id="PTHR43652">
    <property type="entry name" value="BASIC AMINO ACID ANTIPORTER YFCC-RELATED"/>
    <property type="match status" value="1"/>
</dbReference>
<accession>A0A7W7HL84</accession>
<sequence length="518" mass="53220">MSDATVCLLILAAVIGLFLWNRLPVEVVALGSALALYLTGVLPVAAVFAGFGDPVVGFIAGLFVVSEALGASGVTAWVGQRLIRVAGTEPRRLLVATMLLGALLSALISVNGATAALLPMVVLLAVRLGFSPSGLAMPLAFAGHAGSLLVLTATPINLLISQAADQAGGRPFGFFEYSLVGVPLLAGTVALMAGLRHRLLPRRTPRSLPPDLSGYARTLDAHYELGARVLSREVGAAEVVLTPRSALIGDTVWPGMTTDSGELVVLAAHRMGQHLGPAPVTLVAGDTLLVQGSWDALDRHARSTGDVLVVDAPAELRRQAVPLGPGSTAAIVIVVGMIVLLATGLVPPAIAALAAAMAMVVCRVLTMQQAYGGISFTTIVIVAGMFPLSAAMQESGAANRVADIVVGAFGANGHLLLLGLFLLTATLGQMISNTATALIVIPIAVKAAADVGVSVQPVLMCVGIASAASFLTPIATAANLMVKDPGGYRFGDYWRPGLPVLGWFGMVAVLLVPMIWRF</sequence>
<evidence type="ECO:0000256" key="2">
    <source>
        <dbReference type="ARBA" id="ARBA00022448"/>
    </source>
</evidence>
<evidence type="ECO:0000256" key="3">
    <source>
        <dbReference type="ARBA" id="ARBA00022692"/>
    </source>
</evidence>
<feature type="transmembrane region" description="Helical" evidence="7">
    <location>
        <begin position="430"/>
        <end position="449"/>
    </location>
</feature>
<dbReference type="AlphaFoldDB" id="A0A7W7HL84"/>